<evidence type="ECO:0000313" key="3">
    <source>
        <dbReference type="EMBL" id="NWE74105.1"/>
    </source>
</evidence>
<evidence type="ECO:0000259" key="2">
    <source>
        <dbReference type="PROSITE" id="PS51208"/>
    </source>
</evidence>
<feature type="domain" description="Autotransporter" evidence="2">
    <location>
        <begin position="714"/>
        <end position="990"/>
    </location>
</feature>
<gene>
    <name evidence="3" type="ORF">HX828_00965</name>
</gene>
<accession>A0A7Y8F7H7</accession>
<dbReference type="InterPro" id="IPR036709">
    <property type="entry name" value="Autotransporte_beta_dom_sf"/>
</dbReference>
<dbReference type="EMBL" id="JACARF010000001">
    <property type="protein sequence ID" value="NWE74105.1"/>
    <property type="molecule type" value="Genomic_DNA"/>
</dbReference>
<feature type="signal peptide" evidence="1">
    <location>
        <begin position="1"/>
        <end position="23"/>
    </location>
</feature>
<sequence length="990" mass="100340">MPPSPQRLALTLGLLVGSSLADAAPAPPKTLQIDTPTTTALTLGGSDSLTISAPGSVTTKKVAVTLAGSTSGNGVVIDNSGSIISTGGRAIDSNGDLTAARNYSIYNRAGGVIQGANDALRIDSNFASGSLLIDNSGTIRSATGQGLDLDAIRSPNVTTTIINRLGGLIRGDASDGMKTGANATITNYGEISTGDTFSRDDKFDGVDIDSATGVTVTNYGLISGGRHGITTDLGATLTNYGTVIGRNGSGFGSDGDGTVINHGTITGAYSGLQPDGDGDGVDIDKIAHIENYGIIQGVGAGGVDKNGFANGSEGIALGGGYVFNGVGALVSGANNAVLVDDGSDGPGLAATTLINHGTIQGLNGFGVKFVGEFADTVVNAGTISGSNGLALDLGGGDDTLTLLRGSRFVGVVDGGTGYDRLTMDDAAGGSFGDSRNFEWLAVKQGTWTLTGSGDFSDGGEIFSGAKLINQGGIAGNLTVDEGGIYAGGGSVGSLLVKGTLQTNTALGTASITRDLTMTNGSTLAYGVNADGSSAPVQVGGTAYLNGATLAINPGSGTYPWQSHYTVLQAGSINGTFGKVTSDYAFLTPTLDYSPTQVGLTYTRNDVAFNQFANTGNGTSAANALASLGKNNALYNALLNTTNSSAGAAIEQLAGSSTANLTNATLGASAQVGNSMLSAMHQLGGGAGLLVGLDQKDTPVLAATGVPAEARNLNDPNARGRLWLQGIGSYGKLDGDHGSNGLTQRTKGSVLGADWALDSDWRVGVLGGYSKTDLDTTGVDGSVDSWHAGVYAMRQSGSLALRLGAAYSGHQGDSKRTVAFDGFSDRPKGDYDANSQQAFAELGYAMGSGRLSAEPFANLGYQRYHRDSYNEKGGAAALHVDGQTQDNFSSTFGLRLAHLSQLDNGISLTPRVSAGWKHTYGDVDSSTRQAFLMGGTAFNVEGSALDRDSLLLEAGLDVGLSARHTLGVGYTGEIGSNSRNHGLIGQWQMSF</sequence>
<dbReference type="Pfam" id="PF03797">
    <property type="entry name" value="Autotransporter"/>
    <property type="match status" value="1"/>
</dbReference>
<feature type="chain" id="PRO_5030889018" evidence="1">
    <location>
        <begin position="24"/>
        <end position="990"/>
    </location>
</feature>
<reference evidence="3 4" key="1">
    <citation type="submission" date="2020-04" db="EMBL/GenBank/DDBJ databases">
        <title>Molecular characterization of pseudomonads from Agaricus bisporus reveal novel blotch 2 pathogens in Western Europe.</title>
        <authorList>
            <person name="Taparia T."/>
            <person name="Krijger M."/>
            <person name="Haynes E."/>
            <person name="Elpinstone J.G."/>
            <person name="Noble R."/>
            <person name="Van Der Wolf J."/>
        </authorList>
    </citation>
    <scope>NUCLEOTIDE SEQUENCE [LARGE SCALE GENOMIC DNA]</scope>
    <source>
        <strain evidence="3 4">IPO3781</strain>
    </source>
</reference>
<evidence type="ECO:0000313" key="4">
    <source>
        <dbReference type="Proteomes" id="UP000537188"/>
    </source>
</evidence>
<dbReference type="InterPro" id="IPR006315">
    <property type="entry name" value="OM_autotransptr_brl_dom"/>
</dbReference>
<dbReference type="RefSeq" id="WP_177112343.1">
    <property type="nucleotide sequence ID" value="NZ_JACARF010000001.1"/>
</dbReference>
<dbReference type="InterPro" id="IPR005546">
    <property type="entry name" value="Autotransporte_beta"/>
</dbReference>
<keyword evidence="1" id="KW-0732">Signal</keyword>
<dbReference type="Gene3D" id="2.40.128.130">
    <property type="entry name" value="Autotransporter beta-domain"/>
    <property type="match status" value="1"/>
</dbReference>
<dbReference type="GO" id="GO:0019867">
    <property type="term" value="C:outer membrane"/>
    <property type="evidence" value="ECO:0007669"/>
    <property type="project" value="InterPro"/>
</dbReference>
<dbReference type="NCBIfam" id="TIGR01414">
    <property type="entry name" value="autotrans_barl"/>
    <property type="match status" value="1"/>
</dbReference>
<dbReference type="PROSITE" id="PS51208">
    <property type="entry name" value="AUTOTRANSPORTER"/>
    <property type="match status" value="1"/>
</dbReference>
<dbReference type="Proteomes" id="UP000537188">
    <property type="component" value="Unassembled WGS sequence"/>
</dbReference>
<dbReference type="AlphaFoldDB" id="A0A7Y8F7H7"/>
<proteinExistence type="predicted"/>
<evidence type="ECO:0000256" key="1">
    <source>
        <dbReference type="SAM" id="SignalP"/>
    </source>
</evidence>
<organism evidence="3 4">
    <name type="scientific">Pseudomonas yamanorum</name>
    <dbReference type="NCBI Taxonomy" id="515393"/>
    <lineage>
        <taxon>Bacteria</taxon>
        <taxon>Pseudomonadati</taxon>
        <taxon>Pseudomonadota</taxon>
        <taxon>Gammaproteobacteria</taxon>
        <taxon>Pseudomonadales</taxon>
        <taxon>Pseudomonadaceae</taxon>
        <taxon>Pseudomonas</taxon>
    </lineage>
</organism>
<dbReference type="SMART" id="SM00869">
    <property type="entry name" value="Autotransporter"/>
    <property type="match status" value="1"/>
</dbReference>
<name>A0A7Y8F7H7_9PSED</name>
<protein>
    <submittedName>
        <fullName evidence="3">Autotransporter domain-containing protein</fullName>
    </submittedName>
</protein>
<dbReference type="SUPFAM" id="SSF103515">
    <property type="entry name" value="Autotransporter"/>
    <property type="match status" value="1"/>
</dbReference>
<comment type="caution">
    <text evidence="3">The sequence shown here is derived from an EMBL/GenBank/DDBJ whole genome shotgun (WGS) entry which is preliminary data.</text>
</comment>